<dbReference type="EC" id="4.2.1.77" evidence="3"/>
<organism evidence="4 5">
    <name type="scientific">Phialophora macrospora</name>
    <dbReference type="NCBI Taxonomy" id="1851006"/>
    <lineage>
        <taxon>Eukaryota</taxon>
        <taxon>Fungi</taxon>
        <taxon>Dikarya</taxon>
        <taxon>Ascomycota</taxon>
        <taxon>Pezizomycotina</taxon>
        <taxon>Eurotiomycetes</taxon>
        <taxon>Chaetothyriomycetidae</taxon>
        <taxon>Chaetothyriales</taxon>
        <taxon>Herpotrichiellaceae</taxon>
        <taxon>Phialophora</taxon>
    </lineage>
</organism>
<dbReference type="STRING" id="5601.A0A0D2CTP3"/>
<name>A0A0D2CTP3_9EURO</name>
<comment type="catalytic activity">
    <reaction evidence="1">
        <text>trans-3-hydroxy-L-proline = 1-pyrroline-2-carboxylate + H2O</text>
        <dbReference type="Rhea" id="RHEA:10320"/>
        <dbReference type="ChEBI" id="CHEBI:15377"/>
        <dbReference type="ChEBI" id="CHEBI:39785"/>
        <dbReference type="ChEBI" id="CHEBI:57938"/>
        <dbReference type="EC" id="4.2.1.77"/>
    </reaction>
</comment>
<evidence type="ECO:0000313" key="4">
    <source>
        <dbReference type="EMBL" id="KIW68541.1"/>
    </source>
</evidence>
<sequence>MDIARKLQQPENKPISCIEMHTCGEPTRIIIDGYPNATGTLLEQRTQARQKYDHIRRRVILEPRGHYDMYGAVLRPNTELTQSGQAHMGVLFMTNNGYSTMCGHATIALGRFLLDTHDLNIFPRRNDITWDPKARIAHLNLHAPCGLLRLRVPVTPDGKASDPSKPVSFVSVPSFATGIRVPITIGHPWPQLGREDAAQASISVDFAYGGAFYAFVDARSLGFKEHLQDIDMRELNKATECLLRCIRDQPELTSYYRHPEEPELSFLYGVIVTDSVLRQGKPVLNAELGVCFFADQEIDRSPTGSGVAAREALAYCKGERGTGVAWSYHSLVSNCDLGPPFVGTIEIADSNTRQIKTAQVYVRVNGQAFYSGFSTFSVEREDPLGDSGFVFTKLATS</sequence>
<keyword evidence="5" id="KW-1185">Reference proteome</keyword>
<evidence type="ECO:0000313" key="5">
    <source>
        <dbReference type="Proteomes" id="UP000054266"/>
    </source>
</evidence>
<dbReference type="EMBL" id="KN846958">
    <property type="protein sequence ID" value="KIW68541.1"/>
    <property type="molecule type" value="Genomic_DNA"/>
</dbReference>
<evidence type="ECO:0000256" key="1">
    <source>
        <dbReference type="ARBA" id="ARBA00001148"/>
    </source>
</evidence>
<gene>
    <name evidence="4" type="ORF">PV04_04480</name>
</gene>
<dbReference type="Pfam" id="PF05544">
    <property type="entry name" value="Pro_racemase"/>
    <property type="match status" value="1"/>
</dbReference>
<dbReference type="Gene3D" id="3.10.310.10">
    <property type="entry name" value="Diaminopimelate Epimerase, Chain A, domain 1"/>
    <property type="match status" value="2"/>
</dbReference>
<reference evidence="4 5" key="1">
    <citation type="submission" date="2015-01" db="EMBL/GenBank/DDBJ databases">
        <title>The Genome Sequence of Capronia semiimmersa CBS27337.</title>
        <authorList>
            <consortium name="The Broad Institute Genomics Platform"/>
            <person name="Cuomo C."/>
            <person name="de Hoog S."/>
            <person name="Gorbushina A."/>
            <person name="Stielow B."/>
            <person name="Teixiera M."/>
            <person name="Abouelleil A."/>
            <person name="Chapman S.B."/>
            <person name="Priest M."/>
            <person name="Young S.K."/>
            <person name="Wortman J."/>
            <person name="Nusbaum C."/>
            <person name="Birren B."/>
        </authorList>
    </citation>
    <scope>NUCLEOTIDE SEQUENCE [LARGE SCALE GENOMIC DNA]</scope>
    <source>
        <strain evidence="4 5">CBS 27337</strain>
    </source>
</reference>
<dbReference type="GO" id="GO:0050346">
    <property type="term" value="F:trans-L-3-hydroxyproline dehydratase activity"/>
    <property type="evidence" value="ECO:0007669"/>
    <property type="project" value="UniProtKB-EC"/>
</dbReference>
<comment type="similarity">
    <text evidence="2">Belongs to the proline racemase family.</text>
</comment>
<evidence type="ECO:0000256" key="2">
    <source>
        <dbReference type="ARBA" id="ARBA00007529"/>
    </source>
</evidence>
<dbReference type="SUPFAM" id="SSF54506">
    <property type="entry name" value="Diaminopimelate epimerase-like"/>
    <property type="match status" value="1"/>
</dbReference>
<dbReference type="PANTHER" id="PTHR33442:SF1">
    <property type="entry name" value="TRANS-3-HYDROXY-L-PROLINE DEHYDRATASE"/>
    <property type="match status" value="1"/>
</dbReference>
<dbReference type="Proteomes" id="UP000054266">
    <property type="component" value="Unassembled WGS sequence"/>
</dbReference>
<protein>
    <recommendedName>
        <fullName evidence="3">trans-L-3-hydroxyproline dehydratase</fullName>
        <ecNumber evidence="3">4.2.1.77</ecNumber>
    </recommendedName>
</protein>
<accession>A0A0D2CTP3</accession>
<dbReference type="AlphaFoldDB" id="A0A0D2CTP3"/>
<evidence type="ECO:0000256" key="3">
    <source>
        <dbReference type="ARBA" id="ARBA00013105"/>
    </source>
</evidence>
<dbReference type="HOGENOM" id="CLU_036729_0_1_1"/>
<proteinExistence type="inferred from homology"/>
<dbReference type="PANTHER" id="PTHR33442">
    <property type="entry name" value="TRANS-3-HYDROXY-L-PROLINE DEHYDRATASE"/>
    <property type="match status" value="1"/>
</dbReference>
<dbReference type="InterPro" id="IPR008794">
    <property type="entry name" value="Pro_racemase_fam"/>
</dbReference>
<dbReference type="SFLD" id="SFLDS00028">
    <property type="entry name" value="Proline_Racemase"/>
    <property type="match status" value="1"/>
</dbReference>